<dbReference type="InterPro" id="IPR057666">
    <property type="entry name" value="DrpA_SLOG"/>
</dbReference>
<evidence type="ECO:0000313" key="3">
    <source>
        <dbReference type="EMBL" id="GAG15125.1"/>
    </source>
</evidence>
<evidence type="ECO:0000259" key="2">
    <source>
        <dbReference type="Pfam" id="PF02481"/>
    </source>
</evidence>
<organism evidence="3">
    <name type="scientific">marine sediment metagenome</name>
    <dbReference type="NCBI Taxonomy" id="412755"/>
    <lineage>
        <taxon>unclassified sequences</taxon>
        <taxon>metagenomes</taxon>
        <taxon>ecological metagenomes</taxon>
    </lineage>
</organism>
<gene>
    <name evidence="3" type="ORF">S01H1_52243</name>
</gene>
<dbReference type="GO" id="GO:0009294">
    <property type="term" value="P:DNA-mediated transformation"/>
    <property type="evidence" value="ECO:0007669"/>
    <property type="project" value="InterPro"/>
</dbReference>
<dbReference type="AlphaFoldDB" id="X0VA53"/>
<feature type="domain" description="Smf/DprA SLOG" evidence="2">
    <location>
        <begin position="2"/>
        <end position="82"/>
    </location>
</feature>
<feature type="non-terminal residue" evidence="3">
    <location>
        <position position="1"/>
    </location>
</feature>
<dbReference type="PANTHER" id="PTHR43022:SF1">
    <property type="entry name" value="PROTEIN SMF"/>
    <property type="match status" value="1"/>
</dbReference>
<name>X0VA53_9ZZZZ</name>
<reference evidence="3" key="1">
    <citation type="journal article" date="2014" name="Front. Microbiol.">
        <title>High frequency of phylogenetically diverse reductive dehalogenase-homologous genes in deep subseafloor sedimentary metagenomes.</title>
        <authorList>
            <person name="Kawai M."/>
            <person name="Futagami T."/>
            <person name="Toyoda A."/>
            <person name="Takaki Y."/>
            <person name="Nishi S."/>
            <person name="Hori S."/>
            <person name="Arai W."/>
            <person name="Tsubouchi T."/>
            <person name="Morono Y."/>
            <person name="Uchiyama I."/>
            <person name="Ito T."/>
            <person name="Fujiyama A."/>
            <person name="Inagaki F."/>
            <person name="Takami H."/>
        </authorList>
    </citation>
    <scope>NUCLEOTIDE SEQUENCE</scope>
    <source>
        <strain evidence="3">Expedition CK06-06</strain>
    </source>
</reference>
<dbReference type="SUPFAM" id="SSF102405">
    <property type="entry name" value="MCP/YpsA-like"/>
    <property type="match status" value="1"/>
</dbReference>
<evidence type="ECO:0000256" key="1">
    <source>
        <dbReference type="ARBA" id="ARBA00006525"/>
    </source>
</evidence>
<dbReference type="Pfam" id="PF02481">
    <property type="entry name" value="DNA_processg_A"/>
    <property type="match status" value="1"/>
</dbReference>
<sequence>FPHKFNFPRRNRVISGLSLGIVVVEASERSGSLITANFALEDNRELFAVPGSVNSRTSAGTNDLIKQGAKLVENVDDIIIEIETSFKYRDIHKSKAVELLAERGIKLTEDEKKIGEKCRSI</sequence>
<dbReference type="InterPro" id="IPR003488">
    <property type="entry name" value="DprA"/>
</dbReference>
<proteinExistence type="inferred from homology"/>
<comment type="similarity">
    <text evidence="1">Belongs to the DprA/Smf family.</text>
</comment>
<accession>X0VA53</accession>
<protein>
    <recommendedName>
        <fullName evidence="2">Smf/DprA SLOG domain-containing protein</fullName>
    </recommendedName>
</protein>
<dbReference type="Gene3D" id="3.40.50.450">
    <property type="match status" value="1"/>
</dbReference>
<dbReference type="EMBL" id="BARS01033764">
    <property type="protein sequence ID" value="GAG15125.1"/>
    <property type="molecule type" value="Genomic_DNA"/>
</dbReference>
<comment type="caution">
    <text evidence="3">The sequence shown here is derived from an EMBL/GenBank/DDBJ whole genome shotgun (WGS) entry which is preliminary data.</text>
</comment>
<dbReference type="PANTHER" id="PTHR43022">
    <property type="entry name" value="PROTEIN SMF"/>
    <property type="match status" value="1"/>
</dbReference>